<feature type="compositionally biased region" description="Basic and acidic residues" evidence="1">
    <location>
        <begin position="96"/>
        <end position="105"/>
    </location>
</feature>
<keyword evidence="2" id="KW-0732">Signal</keyword>
<proteinExistence type="predicted"/>
<dbReference type="Proteomes" id="UP000321393">
    <property type="component" value="Unassembled WGS sequence"/>
</dbReference>
<sequence>MCLQKVMIFLFFFFIILILLFSQSLAEVTPLSVIQLLLGDDQIHRPSKSDWTSSSFGEVTLPSAIQLLLNDDRAFTVRSIALVRAIRHLRRLERSDRTSWRDRGEATPSSSFGERETKLHHHRHFGEGGKVAPSTSSWRDKGGAAPSSSSQNTTY</sequence>
<organism evidence="3 4">
    <name type="scientific">Cucumis melo var. makuwa</name>
    <name type="common">Oriental melon</name>
    <dbReference type="NCBI Taxonomy" id="1194695"/>
    <lineage>
        <taxon>Eukaryota</taxon>
        <taxon>Viridiplantae</taxon>
        <taxon>Streptophyta</taxon>
        <taxon>Embryophyta</taxon>
        <taxon>Tracheophyta</taxon>
        <taxon>Spermatophyta</taxon>
        <taxon>Magnoliopsida</taxon>
        <taxon>eudicotyledons</taxon>
        <taxon>Gunneridae</taxon>
        <taxon>Pentapetalae</taxon>
        <taxon>rosids</taxon>
        <taxon>fabids</taxon>
        <taxon>Cucurbitales</taxon>
        <taxon>Cucurbitaceae</taxon>
        <taxon>Benincaseae</taxon>
        <taxon>Cucumis</taxon>
    </lineage>
</organism>
<comment type="caution">
    <text evidence="3">The sequence shown here is derived from an EMBL/GenBank/DDBJ whole genome shotgun (WGS) entry which is preliminary data.</text>
</comment>
<evidence type="ECO:0000256" key="2">
    <source>
        <dbReference type="SAM" id="SignalP"/>
    </source>
</evidence>
<name>A0A5A7SPV6_CUCMM</name>
<feature type="signal peptide" evidence="2">
    <location>
        <begin position="1"/>
        <end position="26"/>
    </location>
</feature>
<gene>
    <name evidence="3" type="ORF">E6C27_scaffold43053G00170</name>
</gene>
<accession>A0A5A7SPV6</accession>
<evidence type="ECO:0000313" key="4">
    <source>
        <dbReference type="Proteomes" id="UP000321393"/>
    </source>
</evidence>
<dbReference type="EMBL" id="SSTE01021314">
    <property type="protein sequence ID" value="KAA0032558.1"/>
    <property type="molecule type" value="Genomic_DNA"/>
</dbReference>
<feature type="chain" id="PRO_5022720034" evidence="2">
    <location>
        <begin position="27"/>
        <end position="155"/>
    </location>
</feature>
<feature type="region of interest" description="Disordered" evidence="1">
    <location>
        <begin position="96"/>
        <end position="155"/>
    </location>
</feature>
<evidence type="ECO:0000256" key="1">
    <source>
        <dbReference type="SAM" id="MobiDB-lite"/>
    </source>
</evidence>
<evidence type="ECO:0000313" key="3">
    <source>
        <dbReference type="EMBL" id="KAA0032558.1"/>
    </source>
</evidence>
<protein>
    <submittedName>
        <fullName evidence="3">Uncharacterized protein</fullName>
    </submittedName>
</protein>
<feature type="compositionally biased region" description="Polar residues" evidence="1">
    <location>
        <begin position="146"/>
        <end position="155"/>
    </location>
</feature>
<reference evidence="3 4" key="1">
    <citation type="submission" date="2019-08" db="EMBL/GenBank/DDBJ databases">
        <title>Draft genome sequences of two oriental melons (Cucumis melo L. var makuwa).</title>
        <authorList>
            <person name="Kwon S.-Y."/>
        </authorList>
    </citation>
    <scope>NUCLEOTIDE SEQUENCE [LARGE SCALE GENOMIC DNA]</scope>
    <source>
        <strain evidence="4">cv. SW 3</strain>
        <tissue evidence="3">Leaf</tissue>
    </source>
</reference>
<dbReference type="AlphaFoldDB" id="A0A5A7SPV6"/>